<keyword evidence="3" id="KW-1185">Reference proteome</keyword>
<evidence type="ECO:0000313" key="3">
    <source>
        <dbReference type="Proteomes" id="UP000467840"/>
    </source>
</evidence>
<protein>
    <submittedName>
        <fullName evidence="2">Uncharacterized protein</fullName>
    </submittedName>
</protein>
<reference evidence="2 3" key="1">
    <citation type="journal article" date="2020" name="Mol. Plant">
        <title>The Chromosome-Based Rubber Tree Genome Provides New Insights into Spurge Genome Evolution and Rubber Biosynthesis.</title>
        <authorList>
            <person name="Liu J."/>
            <person name="Shi C."/>
            <person name="Shi C.C."/>
            <person name="Li W."/>
            <person name="Zhang Q.J."/>
            <person name="Zhang Y."/>
            <person name="Li K."/>
            <person name="Lu H.F."/>
            <person name="Shi C."/>
            <person name="Zhu S.T."/>
            <person name="Xiao Z.Y."/>
            <person name="Nan H."/>
            <person name="Yue Y."/>
            <person name="Zhu X.G."/>
            <person name="Wu Y."/>
            <person name="Hong X.N."/>
            <person name="Fan G.Y."/>
            <person name="Tong Y."/>
            <person name="Zhang D."/>
            <person name="Mao C.L."/>
            <person name="Liu Y.L."/>
            <person name="Hao S.J."/>
            <person name="Liu W.Q."/>
            <person name="Lv M.Q."/>
            <person name="Zhang H.B."/>
            <person name="Liu Y."/>
            <person name="Hu-Tang G.R."/>
            <person name="Wang J.P."/>
            <person name="Wang J.H."/>
            <person name="Sun Y.H."/>
            <person name="Ni S.B."/>
            <person name="Chen W.B."/>
            <person name="Zhang X.C."/>
            <person name="Jiao Y.N."/>
            <person name="Eichler E.E."/>
            <person name="Li G.H."/>
            <person name="Liu X."/>
            <person name="Gao L.Z."/>
        </authorList>
    </citation>
    <scope>NUCLEOTIDE SEQUENCE [LARGE SCALE GENOMIC DNA]</scope>
    <source>
        <strain evidence="3">cv. GT1</strain>
        <tissue evidence="2">Leaf</tissue>
    </source>
</reference>
<evidence type="ECO:0000256" key="1">
    <source>
        <dbReference type="SAM" id="MobiDB-lite"/>
    </source>
</evidence>
<gene>
    <name evidence="2" type="ORF">GH714_006514</name>
</gene>
<feature type="region of interest" description="Disordered" evidence="1">
    <location>
        <begin position="41"/>
        <end position="99"/>
    </location>
</feature>
<dbReference type="AlphaFoldDB" id="A0A6A6LHI7"/>
<name>A0A6A6LHI7_HEVBR</name>
<accession>A0A6A6LHI7</accession>
<feature type="compositionally biased region" description="Low complexity" evidence="1">
    <location>
        <begin position="47"/>
        <end position="59"/>
    </location>
</feature>
<evidence type="ECO:0000313" key="2">
    <source>
        <dbReference type="EMBL" id="KAF2299975.1"/>
    </source>
</evidence>
<comment type="caution">
    <text evidence="2">The sequence shown here is derived from an EMBL/GenBank/DDBJ whole genome shotgun (WGS) entry which is preliminary data.</text>
</comment>
<dbReference type="Proteomes" id="UP000467840">
    <property type="component" value="Chromosome 4"/>
</dbReference>
<organism evidence="2 3">
    <name type="scientific">Hevea brasiliensis</name>
    <name type="common">Para rubber tree</name>
    <name type="synonym">Siphonia brasiliensis</name>
    <dbReference type="NCBI Taxonomy" id="3981"/>
    <lineage>
        <taxon>Eukaryota</taxon>
        <taxon>Viridiplantae</taxon>
        <taxon>Streptophyta</taxon>
        <taxon>Embryophyta</taxon>
        <taxon>Tracheophyta</taxon>
        <taxon>Spermatophyta</taxon>
        <taxon>Magnoliopsida</taxon>
        <taxon>eudicotyledons</taxon>
        <taxon>Gunneridae</taxon>
        <taxon>Pentapetalae</taxon>
        <taxon>rosids</taxon>
        <taxon>fabids</taxon>
        <taxon>Malpighiales</taxon>
        <taxon>Euphorbiaceae</taxon>
        <taxon>Crotonoideae</taxon>
        <taxon>Micrandreae</taxon>
        <taxon>Hevea</taxon>
    </lineage>
</organism>
<sequence>MVEQNTKMDMLINRRDRWEWFMKKVVQKLFGESFRKFGEFGSYPHGTASTSKAKEASSSGRKISKMKEEEENVAIDEKGNEESKQAEDYSIEMADLKRD</sequence>
<proteinExistence type="predicted"/>
<dbReference type="EMBL" id="JAAGAX010000010">
    <property type="protein sequence ID" value="KAF2299975.1"/>
    <property type="molecule type" value="Genomic_DNA"/>
</dbReference>
<feature type="compositionally biased region" description="Basic and acidic residues" evidence="1">
    <location>
        <begin position="75"/>
        <end position="87"/>
    </location>
</feature>